<dbReference type="SUPFAM" id="SSF51998">
    <property type="entry name" value="PFL-like glycyl radical enzymes"/>
    <property type="match status" value="1"/>
</dbReference>
<organism evidence="2">
    <name type="scientific">human gut metagenome</name>
    <dbReference type="NCBI Taxonomy" id="408170"/>
    <lineage>
        <taxon>unclassified sequences</taxon>
        <taxon>metagenomes</taxon>
        <taxon>organismal metagenomes</taxon>
    </lineage>
</organism>
<sequence length="73" mass="8311">RDAPLKRALHPFGGINMIKSSFHAYGREMDSEFEYLFTDLRKTHNQGVFDVYSPDMLRCRKSGVLTGLPDGYG</sequence>
<dbReference type="Gene3D" id="3.20.70.20">
    <property type="match status" value="1"/>
</dbReference>
<dbReference type="InterPro" id="IPR050244">
    <property type="entry name" value="Auton_GlycylRad_Cofactor"/>
</dbReference>
<dbReference type="GO" id="GO:0008861">
    <property type="term" value="F:formate C-acetyltransferase activity"/>
    <property type="evidence" value="ECO:0007669"/>
    <property type="project" value="TreeGrafter"/>
</dbReference>
<accession>W1XKV8</accession>
<reference evidence="2" key="1">
    <citation type="submission" date="2013-12" db="EMBL/GenBank/DDBJ databases">
        <title>A Varibaculum cambriense genome reconstructed from a premature infant gut community with otherwise low bacterial novelty that shifts toward anaerobic metabolism during the third week of life.</title>
        <authorList>
            <person name="Brown C.T."/>
            <person name="Sharon I."/>
            <person name="Thomas B.C."/>
            <person name="Castelle C.J."/>
            <person name="Morowitz M.J."/>
            <person name="Banfield J.F."/>
        </authorList>
    </citation>
    <scope>NUCLEOTIDE SEQUENCE</scope>
</reference>
<dbReference type="GO" id="GO:0005829">
    <property type="term" value="C:cytosol"/>
    <property type="evidence" value="ECO:0007669"/>
    <property type="project" value="TreeGrafter"/>
</dbReference>
<evidence type="ECO:0000259" key="1">
    <source>
        <dbReference type="PROSITE" id="PS51554"/>
    </source>
</evidence>
<dbReference type="PANTHER" id="PTHR30191:SF7">
    <property type="entry name" value="PFL-LIKE ENZYME TDCE"/>
    <property type="match status" value="1"/>
</dbReference>
<dbReference type="Pfam" id="PF02901">
    <property type="entry name" value="PFL-like"/>
    <property type="match status" value="1"/>
</dbReference>
<dbReference type="PANTHER" id="PTHR30191">
    <property type="entry name" value="FORMATE ACETYLTRANSFERASE"/>
    <property type="match status" value="1"/>
</dbReference>
<feature type="non-terminal residue" evidence="2">
    <location>
        <position position="73"/>
    </location>
</feature>
<feature type="domain" description="PFL" evidence="1">
    <location>
        <begin position="1"/>
        <end position="73"/>
    </location>
</feature>
<dbReference type="PROSITE" id="PS51554">
    <property type="entry name" value="PFL"/>
    <property type="match status" value="1"/>
</dbReference>
<name>W1XKV8_9ZZZZ</name>
<comment type="caution">
    <text evidence="2">The sequence shown here is derived from an EMBL/GenBank/DDBJ whole genome shotgun (WGS) entry which is preliminary data.</text>
</comment>
<feature type="non-terminal residue" evidence="2">
    <location>
        <position position="1"/>
    </location>
</feature>
<proteinExistence type="predicted"/>
<evidence type="ECO:0000313" key="2">
    <source>
        <dbReference type="EMBL" id="ETJ30882.1"/>
    </source>
</evidence>
<dbReference type="InterPro" id="IPR004184">
    <property type="entry name" value="PFL_dom"/>
</dbReference>
<dbReference type="AlphaFoldDB" id="W1XKV8"/>
<dbReference type="EMBL" id="AZMM01014615">
    <property type="protein sequence ID" value="ETJ30882.1"/>
    <property type="molecule type" value="Genomic_DNA"/>
</dbReference>
<protein>
    <submittedName>
        <fullName evidence="2">PFL-like protein enzyme TdcE</fullName>
    </submittedName>
</protein>
<gene>
    <name evidence="2" type="ORF">Q604_UNBC14615G0001</name>
</gene>